<accession>A0AA88HY97</accession>
<dbReference type="PANTHER" id="PTHR24135">
    <property type="entry name" value="SH3 AND MULTIPLE ANKYRIN REPEAT DOMAINS PROTEIN"/>
    <property type="match status" value="1"/>
</dbReference>
<dbReference type="InterPro" id="IPR036028">
    <property type="entry name" value="SH3-like_dom_sf"/>
</dbReference>
<dbReference type="GO" id="GO:0035255">
    <property type="term" value="F:ionotropic glutamate receptor binding"/>
    <property type="evidence" value="ECO:0007669"/>
    <property type="project" value="TreeGrafter"/>
</dbReference>
<evidence type="ECO:0008006" key="12">
    <source>
        <dbReference type="Google" id="ProtNLM"/>
    </source>
</evidence>
<feature type="repeat" description="ANK" evidence="4">
    <location>
        <begin position="276"/>
        <end position="308"/>
    </location>
</feature>
<keyword evidence="4" id="KW-0040">ANK repeat</keyword>
<dbReference type="Proteomes" id="UP001187531">
    <property type="component" value="Unassembled WGS sequence"/>
</dbReference>
<dbReference type="PROSITE" id="PS50002">
    <property type="entry name" value="SH3"/>
    <property type="match status" value="1"/>
</dbReference>
<dbReference type="GO" id="GO:0043197">
    <property type="term" value="C:dendritic spine"/>
    <property type="evidence" value="ECO:0007669"/>
    <property type="project" value="TreeGrafter"/>
</dbReference>
<dbReference type="CDD" id="cd06746">
    <property type="entry name" value="PDZ_SHANK1_3-like"/>
    <property type="match status" value="1"/>
</dbReference>
<evidence type="ECO:0000256" key="2">
    <source>
        <dbReference type="ARBA" id="ARBA00023018"/>
    </source>
</evidence>
<comment type="caution">
    <text evidence="10">The sequence shown here is derived from an EMBL/GenBank/DDBJ whole genome shotgun (WGS) entry which is preliminary data.</text>
</comment>
<feature type="compositionally biased region" description="Low complexity" evidence="6">
    <location>
        <begin position="1297"/>
        <end position="1311"/>
    </location>
</feature>
<dbReference type="Pfam" id="PF07653">
    <property type="entry name" value="SH3_2"/>
    <property type="match status" value="1"/>
</dbReference>
<feature type="compositionally biased region" description="Low complexity" evidence="6">
    <location>
        <begin position="398"/>
        <end position="412"/>
    </location>
</feature>
<evidence type="ECO:0000256" key="4">
    <source>
        <dbReference type="PROSITE-ProRule" id="PRU00023"/>
    </source>
</evidence>
<evidence type="ECO:0000256" key="3">
    <source>
        <dbReference type="ARBA" id="ARBA00034105"/>
    </source>
</evidence>
<feature type="region of interest" description="Disordered" evidence="6">
    <location>
        <begin position="1368"/>
        <end position="1424"/>
    </location>
</feature>
<dbReference type="PROSITE" id="PS50106">
    <property type="entry name" value="PDZ"/>
    <property type="match status" value="1"/>
</dbReference>
<reference evidence="10" key="1">
    <citation type="submission" date="2023-07" db="EMBL/GenBank/DDBJ databases">
        <title>Chromosome-level genome assembly of Artemia franciscana.</title>
        <authorList>
            <person name="Jo E."/>
        </authorList>
    </citation>
    <scope>NUCLEOTIDE SEQUENCE</scope>
    <source>
        <tissue evidence="10">Whole body</tissue>
    </source>
</reference>
<feature type="region of interest" description="Disordered" evidence="6">
    <location>
        <begin position="749"/>
        <end position="837"/>
    </location>
</feature>
<keyword evidence="11" id="KW-1185">Reference proteome</keyword>
<dbReference type="SMART" id="SM00326">
    <property type="entry name" value="SH3"/>
    <property type="match status" value="1"/>
</dbReference>
<comment type="subcellular location">
    <subcellularLocation>
        <location evidence="3">Postsynaptic density</location>
    </subcellularLocation>
</comment>
<dbReference type="InterPro" id="IPR051569">
    <property type="entry name" value="SHANK"/>
</dbReference>
<dbReference type="SUPFAM" id="SSF50044">
    <property type="entry name" value="SH3-domain"/>
    <property type="match status" value="1"/>
</dbReference>
<evidence type="ECO:0000313" key="10">
    <source>
        <dbReference type="EMBL" id="KAK2720385.1"/>
    </source>
</evidence>
<dbReference type="CDD" id="cd17091">
    <property type="entry name" value="FERM_F0_SHANK"/>
    <property type="match status" value="1"/>
</dbReference>
<dbReference type="InterPro" id="IPR001452">
    <property type="entry name" value="SH3_domain"/>
</dbReference>
<dbReference type="Gene3D" id="3.10.20.90">
    <property type="entry name" value="Phosphatidylinositol 3-kinase Catalytic Subunit, Chain A, domain 1"/>
    <property type="match status" value="1"/>
</dbReference>
<dbReference type="SMART" id="SM00454">
    <property type="entry name" value="SAM"/>
    <property type="match status" value="1"/>
</dbReference>
<evidence type="ECO:0000256" key="5">
    <source>
        <dbReference type="PROSITE-ProRule" id="PRU00192"/>
    </source>
</evidence>
<dbReference type="InterPro" id="IPR013761">
    <property type="entry name" value="SAM/pointed_sf"/>
</dbReference>
<dbReference type="EMBL" id="JAVRJZ010000007">
    <property type="protein sequence ID" value="KAK2720385.1"/>
    <property type="molecule type" value="Genomic_DNA"/>
</dbReference>
<dbReference type="InterPro" id="IPR036770">
    <property type="entry name" value="Ankyrin_rpt-contain_sf"/>
</dbReference>
<feature type="compositionally biased region" description="Low complexity" evidence="6">
    <location>
        <begin position="826"/>
        <end position="837"/>
    </location>
</feature>
<evidence type="ECO:0000259" key="8">
    <source>
        <dbReference type="PROSITE" id="PS50105"/>
    </source>
</evidence>
<keyword evidence="1 5" id="KW-0728">SH3 domain</keyword>
<dbReference type="SMART" id="SM00228">
    <property type="entry name" value="PDZ"/>
    <property type="match status" value="1"/>
</dbReference>
<dbReference type="PROSITE" id="PS50297">
    <property type="entry name" value="ANK_REP_REGION"/>
    <property type="match status" value="2"/>
</dbReference>
<feature type="repeat" description="ANK" evidence="4">
    <location>
        <begin position="309"/>
        <end position="341"/>
    </location>
</feature>
<dbReference type="PROSITE" id="PS50088">
    <property type="entry name" value="ANK_REPEAT"/>
    <property type="match status" value="3"/>
</dbReference>
<sequence>MDDSESFAAASPVRLGGSDQPLHVLQLNVGSHEMDIINLRIFVPELNISKSFRCQSDELIWNVKQQCLTSLPKELKESFNYGLFFPPSNGRAGKFLEEERPLLDYAFHSLETYLELKYKRRVYKMLNLDEKALRALHTRVNLRRFLDYVTSGNVEKVTKMCRKGLDPNFHCHETGETPLTIAATSPKSSQQLLMALVGGGALLDYRTKCGSTALHRACEKGNTEAVRTQLDLGASPNMRDGKAFTPLYLAVSNCSPAAICFSLLYDHSMQGITDSQGWQEVHHACRNGLVQQLEHLLFYGADMNARNASGNTPLHVCAVNNQEACARLLLFRGCVKDALNYANQSPFQVAVIAENQNLADLILGFKEEDVVPFKEVPSYNNRRRNAGFGRYPSEYRLSTPNTPSSSFLPSTPTQANVAHLVTGSSAVRVLPPLSSSGYGSIGGSSSGVPPSPSPSERAWTDNLALSTSSASSCTADSEDGRSANGSSIADKSLADQSDRISDSSGVGTSHSGSAGSNDITPTDASLTLCLYPEGVTVVCTEAYGTQLEGHLNLQPGDIIEVTGSTDHGYLEGRLRGVLGIFPQSHVQEVRLRNPHAGQHYPTIGSPSSLRRCSPSPSLSNNDRRDLLINQFGSIQRVKRMFSEPRTVILHKGQRGFGFVLRGAKSSTPLRGASPLLDGRFPALQYLESVDPGSVADKAGLKTGDFLLAINNEDFSRASHEAVVSAIQGSGDLVTMTVCSPLLQPEVMNCSSLPPTPADKGPSRQCVTLPRKLQGRPPQPPRRDPKTTLSVGRAKAKSLIGSLAAMNSQSSPKKEPIYESSASKTASIRPRPTSSRISTSEELFQLGPAPVPPVQVPKTPKVYASVSAMKRMKKQKPVENSEDTQLHRMFYSTPDLAWETEFEGSQATLTPALSSGIGSTSPSIIPNGPTSLPPDWRRSQSHESVTNVHSMNIKKNRHSWAFSVHQRLQVDKQYNYAWKDLEQSHTEGTTSEGSDEDVLTPVNDLSDEPSPASFKSSNDSKCEDNLLGISEYRTVKPCRPVGGTLQRRMPSPVGPPPPTNPPPPVPQSQVVMVDVSKGSNEYASLTVLSPKLDKTEFSSFRPDESKVYASPERLATLKKAGSLAARSRSLPLRTPKPNVQIKNDAMSASYTEDQMNNGKRTSVYDLPVKPEREPPFIPEPDYDSDGCNHFEIKIKQKVLKTPRGELPRQTDLTSPPRVIEEPLKPVSEGWKLFDHRLKEEDMSERNENIYVSFIPVKPTSEKVTNSLDVKCLEETESESSEPTIISQCFDKSSRCEDSSSSASTMSNSSLPSDHIGTIEVPVKFDSDEVSPIKKLSEKDIDSQIEKSLEMIRYHVNSIQEVQTKVVLKGTSSPLPPLPDYDEDTTHSDDFLPPPPPEFCDITSGKSNAAPPLPPPPTLKQLNDNFLRGRPKPKMERRLSEELFRPSARVVGLVPKKVSFSPEVTLCDQKFDKSDIGLNRHRFSVEPSYASSRTDQYYGSALQVNFNRGYYMKKRIQQWSVQDVCDWIDSLSLSEYKASFSSYNVSGDKLVHLTSEDLNQIGVKNLSHRLTIEKSLTRYKKS</sequence>
<dbReference type="Gene3D" id="1.10.150.50">
    <property type="entry name" value="Transcription Factor, Ets-1"/>
    <property type="match status" value="1"/>
</dbReference>
<dbReference type="SMART" id="SM00248">
    <property type="entry name" value="ANK"/>
    <property type="match status" value="5"/>
</dbReference>
<gene>
    <name evidence="10" type="ORF">QYM36_004310</name>
</gene>
<feature type="repeat" description="ANK" evidence="4">
    <location>
        <begin position="209"/>
        <end position="241"/>
    </location>
</feature>
<dbReference type="SUPFAM" id="SSF50156">
    <property type="entry name" value="PDZ domain-like"/>
    <property type="match status" value="1"/>
</dbReference>
<dbReference type="SUPFAM" id="SSF47769">
    <property type="entry name" value="SAM/Pointed domain"/>
    <property type="match status" value="1"/>
</dbReference>
<dbReference type="GO" id="GO:0030160">
    <property type="term" value="F:synaptic receptor adaptor activity"/>
    <property type="evidence" value="ECO:0007669"/>
    <property type="project" value="TreeGrafter"/>
</dbReference>
<dbReference type="InterPro" id="IPR002110">
    <property type="entry name" value="Ankyrin_rpt"/>
</dbReference>
<feature type="compositionally biased region" description="Low complexity" evidence="6">
    <location>
        <begin position="605"/>
        <end position="618"/>
    </location>
</feature>
<dbReference type="InterPro" id="IPR036034">
    <property type="entry name" value="PDZ_sf"/>
</dbReference>
<dbReference type="PROSITE" id="PS50105">
    <property type="entry name" value="SAM_DOMAIN"/>
    <property type="match status" value="1"/>
</dbReference>
<feature type="region of interest" description="Disordered" evidence="6">
    <location>
        <begin position="438"/>
        <end position="519"/>
    </location>
</feature>
<dbReference type="InterPro" id="IPR001660">
    <property type="entry name" value="SAM"/>
</dbReference>
<evidence type="ECO:0000259" key="7">
    <source>
        <dbReference type="PROSITE" id="PS50002"/>
    </source>
</evidence>
<dbReference type="GO" id="GO:0045211">
    <property type="term" value="C:postsynaptic membrane"/>
    <property type="evidence" value="ECO:0007669"/>
    <property type="project" value="TreeGrafter"/>
</dbReference>
<feature type="compositionally biased region" description="Pro residues" evidence="6">
    <location>
        <begin position="1051"/>
        <end position="1064"/>
    </location>
</feature>
<dbReference type="Pfam" id="PF00595">
    <property type="entry name" value="PDZ"/>
    <property type="match status" value="1"/>
</dbReference>
<feature type="domain" description="SH3" evidence="7">
    <location>
        <begin position="532"/>
        <end position="591"/>
    </location>
</feature>
<dbReference type="Gene3D" id="2.30.42.10">
    <property type="match status" value="1"/>
</dbReference>
<dbReference type="Gene3D" id="2.30.30.40">
    <property type="entry name" value="SH3 Domains"/>
    <property type="match status" value="1"/>
</dbReference>
<keyword evidence="2" id="KW-0770">Synapse</keyword>
<dbReference type="Pfam" id="PF12796">
    <property type="entry name" value="Ank_2"/>
    <property type="match status" value="2"/>
</dbReference>
<feature type="region of interest" description="Disordered" evidence="6">
    <location>
        <begin position="1294"/>
        <end position="1313"/>
    </location>
</feature>
<dbReference type="PANTHER" id="PTHR24135:SF28">
    <property type="entry name" value="LD13733P"/>
    <property type="match status" value="1"/>
</dbReference>
<evidence type="ECO:0000259" key="9">
    <source>
        <dbReference type="PROSITE" id="PS50106"/>
    </source>
</evidence>
<dbReference type="Pfam" id="PF00536">
    <property type="entry name" value="SAM_1"/>
    <property type="match status" value="1"/>
</dbReference>
<feature type="compositionally biased region" description="Basic and acidic residues" evidence="6">
    <location>
        <begin position="492"/>
        <end position="501"/>
    </location>
</feature>
<feature type="compositionally biased region" description="Low complexity" evidence="6">
    <location>
        <begin position="460"/>
        <end position="475"/>
    </location>
</feature>
<feature type="region of interest" description="Disordered" evidence="6">
    <location>
        <begin position="984"/>
        <end position="1020"/>
    </location>
</feature>
<feature type="region of interest" description="Disordered" evidence="6">
    <location>
        <begin position="598"/>
        <end position="618"/>
    </location>
</feature>
<dbReference type="SUPFAM" id="SSF48403">
    <property type="entry name" value="Ankyrin repeat"/>
    <property type="match status" value="1"/>
</dbReference>
<evidence type="ECO:0000256" key="6">
    <source>
        <dbReference type="SAM" id="MobiDB-lite"/>
    </source>
</evidence>
<dbReference type="GO" id="GO:0014069">
    <property type="term" value="C:postsynaptic density"/>
    <property type="evidence" value="ECO:0007669"/>
    <property type="project" value="UniProtKB-SubCell"/>
</dbReference>
<dbReference type="Gene3D" id="1.25.40.20">
    <property type="entry name" value="Ankyrin repeat-containing domain"/>
    <property type="match status" value="2"/>
</dbReference>
<proteinExistence type="predicted"/>
<feature type="domain" description="SAM" evidence="8">
    <location>
        <begin position="1517"/>
        <end position="1580"/>
    </location>
</feature>
<evidence type="ECO:0000256" key="1">
    <source>
        <dbReference type="ARBA" id="ARBA00022443"/>
    </source>
</evidence>
<feature type="region of interest" description="Disordered" evidence="6">
    <location>
        <begin position="384"/>
        <end position="412"/>
    </location>
</feature>
<protein>
    <recommendedName>
        <fullName evidence="12">SH3 and multiple ankyrin repeat domains protein 3</fullName>
    </recommendedName>
</protein>
<feature type="region of interest" description="Disordered" evidence="6">
    <location>
        <begin position="1036"/>
        <end position="1064"/>
    </location>
</feature>
<dbReference type="InterPro" id="IPR001478">
    <property type="entry name" value="PDZ"/>
</dbReference>
<feature type="domain" description="PDZ" evidence="9">
    <location>
        <begin position="646"/>
        <end position="737"/>
    </location>
</feature>
<name>A0AA88HY97_ARTSF</name>
<organism evidence="10 11">
    <name type="scientific">Artemia franciscana</name>
    <name type="common">Brine shrimp</name>
    <name type="synonym">Artemia sanfranciscana</name>
    <dbReference type="NCBI Taxonomy" id="6661"/>
    <lineage>
        <taxon>Eukaryota</taxon>
        <taxon>Metazoa</taxon>
        <taxon>Ecdysozoa</taxon>
        <taxon>Arthropoda</taxon>
        <taxon>Crustacea</taxon>
        <taxon>Branchiopoda</taxon>
        <taxon>Anostraca</taxon>
        <taxon>Artemiidae</taxon>
        <taxon>Artemia</taxon>
    </lineage>
</organism>
<evidence type="ECO:0000313" key="11">
    <source>
        <dbReference type="Proteomes" id="UP001187531"/>
    </source>
</evidence>
<feature type="compositionally biased region" description="Polar residues" evidence="6">
    <location>
        <begin position="502"/>
        <end position="519"/>
    </location>
</feature>